<dbReference type="InterPro" id="IPR011990">
    <property type="entry name" value="TPR-like_helical_dom_sf"/>
</dbReference>
<dbReference type="SUPFAM" id="SSF46894">
    <property type="entry name" value="C-terminal effector domain of the bipartite response regulators"/>
    <property type="match status" value="1"/>
</dbReference>
<dbReference type="Pfam" id="PF13191">
    <property type="entry name" value="AAA_16"/>
    <property type="match status" value="1"/>
</dbReference>
<dbReference type="InterPro" id="IPR016032">
    <property type="entry name" value="Sig_transdc_resp-reg_C-effctor"/>
</dbReference>
<dbReference type="CDD" id="cd06170">
    <property type="entry name" value="LuxR_C_like"/>
    <property type="match status" value="1"/>
</dbReference>
<evidence type="ECO:0000313" key="5">
    <source>
        <dbReference type="Proteomes" id="UP000676967"/>
    </source>
</evidence>
<dbReference type="PANTHER" id="PTHR16305:SF35">
    <property type="entry name" value="TRANSCRIPTIONAL ACTIVATOR DOMAIN"/>
    <property type="match status" value="1"/>
</dbReference>
<feature type="domain" description="HTH luxR-type" evidence="3">
    <location>
        <begin position="807"/>
        <end position="872"/>
    </location>
</feature>
<dbReference type="SUPFAM" id="SSF48452">
    <property type="entry name" value="TPR-like"/>
    <property type="match status" value="1"/>
</dbReference>
<dbReference type="PROSITE" id="PS50043">
    <property type="entry name" value="HTH_LUXR_2"/>
    <property type="match status" value="1"/>
</dbReference>
<dbReference type="InterPro" id="IPR036388">
    <property type="entry name" value="WH-like_DNA-bd_sf"/>
</dbReference>
<dbReference type="PANTHER" id="PTHR16305">
    <property type="entry name" value="TESTICULAR SOLUBLE ADENYLYL CYCLASE"/>
    <property type="match status" value="1"/>
</dbReference>
<keyword evidence="2" id="KW-0067">ATP-binding</keyword>
<dbReference type="SMART" id="SM00421">
    <property type="entry name" value="HTH_LUXR"/>
    <property type="match status" value="1"/>
</dbReference>
<dbReference type="PROSITE" id="PS00622">
    <property type="entry name" value="HTH_LUXR_1"/>
    <property type="match status" value="1"/>
</dbReference>
<gene>
    <name evidence="4" type="ORF">Aiant_00430</name>
</gene>
<dbReference type="Gene3D" id="1.10.10.10">
    <property type="entry name" value="Winged helix-like DNA-binding domain superfamily/Winged helix DNA-binding domain"/>
    <property type="match status" value="1"/>
</dbReference>
<dbReference type="InterPro" id="IPR000792">
    <property type="entry name" value="Tscrpt_reg_LuxR_C"/>
</dbReference>
<protein>
    <submittedName>
        <fullName evidence="4">LuxR family transcriptional regulator</fullName>
    </submittedName>
</protein>
<dbReference type="InterPro" id="IPR041664">
    <property type="entry name" value="AAA_16"/>
</dbReference>
<dbReference type="InterPro" id="IPR027417">
    <property type="entry name" value="P-loop_NTPase"/>
</dbReference>
<evidence type="ECO:0000313" key="4">
    <source>
        <dbReference type="EMBL" id="BCJ39386.1"/>
    </source>
</evidence>
<organism evidence="4 5">
    <name type="scientific">Actinoplanes ianthinogenes</name>
    <dbReference type="NCBI Taxonomy" id="122358"/>
    <lineage>
        <taxon>Bacteria</taxon>
        <taxon>Bacillati</taxon>
        <taxon>Actinomycetota</taxon>
        <taxon>Actinomycetes</taxon>
        <taxon>Micromonosporales</taxon>
        <taxon>Micromonosporaceae</taxon>
        <taxon>Actinoplanes</taxon>
    </lineage>
</organism>
<evidence type="ECO:0000256" key="2">
    <source>
        <dbReference type="ARBA" id="ARBA00022840"/>
    </source>
</evidence>
<dbReference type="EMBL" id="AP023356">
    <property type="protein sequence ID" value="BCJ39386.1"/>
    <property type="molecule type" value="Genomic_DNA"/>
</dbReference>
<sequence>MSGSGTTVDAVRLWERDAALGLLDRLLGDSAAGGLVALVAGEAGLGKSALVTEFVRRSGPRARVLWGGCDRLITPRALGPLRDIGRHTGGLLAERLSARADQEEIFAAFLNELSGPRQRPRPVIVVEDAQWADAATLDWITLLGRRIGRLPALLVITYRDDELALDHPLRSTLSSLPSAMVRRVPLLPLSPQCVHEQALRTGRDPVRAYHLTGGNPLLVTELANAAGQAVPGAVQNLILDRLRALPAAARELAQLVAVVPSRADTAMVAGSAGLDDVADLVDRCIGAGVLVASGDGVSYRHELLRAAVEDALSPPRRAALHQRVLDTLIGIPGTDPVRLVHHARYAGDAPAILRYGQAAAADAARHGAHREAAALYRAAADHAARLSAPRRAELLELYALQAYLAGQLSESLRARRRAAAERQELCQPRQVAENLRWISRLAWWTGQAALAREATDRAVTSLATGPPCRELAMAYSSLAQQHMRAWEHDEAIAVGEQARVMAQELGDAETVVHATINVQAARLTRGATDARAALLEAHERAAAAGYVDQAVRALVCLSGGLTDELGQYGSAVVHLDRALAYAAEHDLDGYLHYLLGARANLRVHSCDWTGALRDADAALAGPGQFAVTAVFPLVARGRIEAARGHPGALATLTEAARRADEIGEPQWMAPVAAARSEYFLWNGDLDRAAAQARQGLARAAGTCQPFHLGALAYRLWQADGTRTTTTAVAEPYQQMINGDWAGAAAAWTARGAIYLRLEAMAAGDRTAASEALRMLDGLGAVRATERLRARLRQRGVTGVPRGPRRPTAAHPAGLTARQAEILTMLADGSSNADIAAKLTLSRKTVEHHISALLGKLGAANRGQAIVIAHRRNLVLSPNPADPSD</sequence>
<name>A0ABM7LJG7_9ACTN</name>
<evidence type="ECO:0000256" key="1">
    <source>
        <dbReference type="ARBA" id="ARBA00022741"/>
    </source>
</evidence>
<dbReference type="Pfam" id="PF00196">
    <property type="entry name" value="GerE"/>
    <property type="match status" value="1"/>
</dbReference>
<evidence type="ECO:0000259" key="3">
    <source>
        <dbReference type="PROSITE" id="PS50043"/>
    </source>
</evidence>
<keyword evidence="1" id="KW-0547">Nucleotide-binding</keyword>
<dbReference type="PRINTS" id="PR00038">
    <property type="entry name" value="HTHLUXR"/>
</dbReference>
<dbReference type="SUPFAM" id="SSF52540">
    <property type="entry name" value="P-loop containing nucleoside triphosphate hydrolases"/>
    <property type="match status" value="1"/>
</dbReference>
<proteinExistence type="predicted"/>
<keyword evidence="5" id="KW-1185">Reference proteome</keyword>
<reference evidence="4 5" key="1">
    <citation type="submission" date="2020-08" db="EMBL/GenBank/DDBJ databases">
        <title>Whole genome shotgun sequence of Actinoplanes ianthinogenes NBRC 13996.</title>
        <authorList>
            <person name="Komaki H."/>
            <person name="Tamura T."/>
        </authorList>
    </citation>
    <scope>NUCLEOTIDE SEQUENCE [LARGE SCALE GENOMIC DNA]</scope>
    <source>
        <strain evidence="4 5">NBRC 13996</strain>
    </source>
</reference>
<accession>A0ABM7LJG7</accession>
<dbReference type="Proteomes" id="UP000676967">
    <property type="component" value="Chromosome"/>
</dbReference>